<protein>
    <recommendedName>
        <fullName evidence="1">Amine oxidase domain-containing protein</fullName>
    </recommendedName>
</protein>
<dbReference type="Gene3D" id="3.50.50.60">
    <property type="entry name" value="FAD/NAD(P)-binding domain"/>
    <property type="match status" value="1"/>
</dbReference>
<dbReference type="NCBIfam" id="TIGR03467">
    <property type="entry name" value="HpnE"/>
    <property type="match status" value="1"/>
</dbReference>
<dbReference type="InterPro" id="IPR036188">
    <property type="entry name" value="FAD/NAD-bd_sf"/>
</dbReference>
<name>A0A1F6TT02_9PROT</name>
<dbReference type="PANTHER" id="PTHR42923">
    <property type="entry name" value="PROTOPORPHYRINOGEN OXIDASE"/>
    <property type="match status" value="1"/>
</dbReference>
<feature type="domain" description="Amine oxidase" evidence="1">
    <location>
        <begin position="9"/>
        <end position="430"/>
    </location>
</feature>
<dbReference type="Proteomes" id="UP000178885">
    <property type="component" value="Unassembled WGS sequence"/>
</dbReference>
<sequence length="434" mass="46084">MVIVGGGWAGLTAAVELARHGLKPTVLEAARQPGGRARMTPFDDLHLDNGQHILLGAYRSLLRILQTLGVAESSVFRRLPLELVLRDAAGADVRLTAPSLPAPLNLLSGLLTATGLTLFERLAALRFVARARRDRFECAPDVPLADYLHACGQPPALTRALWQPLCLAALNVPVAQASTRIFLRVIRDAFFGARRDSDFLIPCADLGACLPRPAMDYIEQRGGAVRLGARALALHVRGGAVAGVGLRNATLAATHVVLAVAPQAAAQLLHGHAELAPIAAGLDGLGAQPICTAYLRYPEHVTLGREFVGALDATVQWLFDHGRLSGRAGLIAAVISGPGPHMRLAREALTERIVAEIARLYPAWPRPLTIKLIREKHATFAATPGVDACRPGPVTPVKGLWLAGDYTATGYPSTLEGAVRSGLVCARHVLESSQ</sequence>
<evidence type="ECO:0000313" key="3">
    <source>
        <dbReference type="Proteomes" id="UP000178885"/>
    </source>
</evidence>
<comment type="caution">
    <text evidence="2">The sequence shown here is derived from an EMBL/GenBank/DDBJ whole genome shotgun (WGS) entry which is preliminary data.</text>
</comment>
<evidence type="ECO:0000259" key="1">
    <source>
        <dbReference type="Pfam" id="PF01593"/>
    </source>
</evidence>
<evidence type="ECO:0000313" key="2">
    <source>
        <dbReference type="EMBL" id="OGI48215.1"/>
    </source>
</evidence>
<dbReference type="SUPFAM" id="SSF51905">
    <property type="entry name" value="FAD/NAD(P)-binding domain"/>
    <property type="match status" value="1"/>
</dbReference>
<gene>
    <name evidence="2" type="ORF">A2151_00595</name>
</gene>
<dbReference type="InterPro" id="IPR017830">
    <property type="entry name" value="SQase_HpnE"/>
</dbReference>
<dbReference type="AlphaFoldDB" id="A0A1F6TT02"/>
<dbReference type="InterPro" id="IPR002937">
    <property type="entry name" value="Amino_oxidase"/>
</dbReference>
<proteinExistence type="predicted"/>
<dbReference type="GO" id="GO:0016491">
    <property type="term" value="F:oxidoreductase activity"/>
    <property type="evidence" value="ECO:0007669"/>
    <property type="project" value="InterPro"/>
</dbReference>
<accession>A0A1F6TT02</accession>
<reference evidence="2 3" key="1">
    <citation type="journal article" date="2016" name="Nat. Commun.">
        <title>Thousands of microbial genomes shed light on interconnected biogeochemical processes in an aquifer system.</title>
        <authorList>
            <person name="Anantharaman K."/>
            <person name="Brown C.T."/>
            <person name="Hug L.A."/>
            <person name="Sharon I."/>
            <person name="Castelle C.J."/>
            <person name="Probst A.J."/>
            <person name="Thomas B.C."/>
            <person name="Singh A."/>
            <person name="Wilkins M.J."/>
            <person name="Karaoz U."/>
            <person name="Brodie E.L."/>
            <person name="Williams K.H."/>
            <person name="Hubbard S.S."/>
            <person name="Banfield J.F."/>
        </authorList>
    </citation>
    <scope>NUCLEOTIDE SEQUENCE [LARGE SCALE GENOMIC DNA]</scope>
</reference>
<dbReference type="PANTHER" id="PTHR42923:SF47">
    <property type="entry name" value="BLR3003 PROTEIN"/>
    <property type="match status" value="1"/>
</dbReference>
<dbReference type="Pfam" id="PF01593">
    <property type="entry name" value="Amino_oxidase"/>
    <property type="match status" value="1"/>
</dbReference>
<dbReference type="EMBL" id="MFSU01000034">
    <property type="protein sequence ID" value="OGI48215.1"/>
    <property type="molecule type" value="Genomic_DNA"/>
</dbReference>
<dbReference type="STRING" id="1817760.A2151_00595"/>
<dbReference type="InterPro" id="IPR050464">
    <property type="entry name" value="Zeta_carotene_desat/Oxidored"/>
</dbReference>
<organism evidence="2 3">
    <name type="scientific">Candidatus Muproteobacteria bacterium RBG_16_65_34</name>
    <dbReference type="NCBI Taxonomy" id="1817760"/>
    <lineage>
        <taxon>Bacteria</taxon>
        <taxon>Pseudomonadati</taxon>
        <taxon>Pseudomonadota</taxon>
        <taxon>Candidatus Muproteobacteria</taxon>
    </lineage>
</organism>